<accession>A0A6J7E711</accession>
<dbReference type="GO" id="GO:0004062">
    <property type="term" value="F:aryl sulfotransferase activity"/>
    <property type="evidence" value="ECO:0007669"/>
    <property type="project" value="InterPro"/>
</dbReference>
<proteinExistence type="predicted"/>
<dbReference type="Pfam" id="PF05935">
    <property type="entry name" value="Arylsulfotrans"/>
    <property type="match status" value="1"/>
</dbReference>
<reference evidence="1" key="1">
    <citation type="submission" date="2020-05" db="EMBL/GenBank/DDBJ databases">
        <authorList>
            <person name="Chiriac C."/>
            <person name="Salcher M."/>
            <person name="Ghai R."/>
            <person name="Kavagutti S V."/>
        </authorList>
    </citation>
    <scope>NUCLEOTIDE SEQUENCE</scope>
</reference>
<gene>
    <name evidence="1" type="ORF">UFOPK3444_01195</name>
</gene>
<sequence>MKIGRITALVAALMAIAAQPASAASPSLTTTTGLSPVFASDVKNFITTCPGGAVNLGISSDAQTSSSVDGAPGQTGTRSVTVSLVPGARTVVTFTSAAGRSSHSIRCVPEDFPKFTVTGMLPASVGMMAFDNIRSRVLGLPARCSFAIITDRRGVPIWWREEALSLVNVFVTSRGKIALGHSGGPLVLRNPNGAQSGSSRATAGTQDAHEAILTTRGTTLLATKTERSGIDLRFLGLDQSSTVIDSNIQEVSSAGRLLWSWASATHLGLTETILPQVLKTTEDGSLALVRKVDIAHVNSIAEDGTTGIVASFRNVSGIFHIRKSDGQIDWKLGGTTTAKSLTVTGDAGVDPLRHLLGQHDARLNKDGTLSVLDNGSTITRDGVSASHPERVLRFLINRSRKTAAVAEKLQDPAIGSGSCCGSARRMSDGAWLVAWGGLPYIRAYSKSHAVVFALEFSPIDFTYRATPVSSSQVSEATLIAGMDQMPRS</sequence>
<dbReference type="PANTHER" id="PTHR35340">
    <property type="entry name" value="PQQ ENZYME REPEAT PROTEIN-RELATED"/>
    <property type="match status" value="1"/>
</dbReference>
<dbReference type="PANTHER" id="PTHR35340:SF5">
    <property type="entry name" value="ASST-DOMAIN-CONTAINING PROTEIN"/>
    <property type="match status" value="1"/>
</dbReference>
<organism evidence="1">
    <name type="scientific">freshwater metagenome</name>
    <dbReference type="NCBI Taxonomy" id="449393"/>
    <lineage>
        <taxon>unclassified sequences</taxon>
        <taxon>metagenomes</taxon>
        <taxon>ecological metagenomes</taxon>
    </lineage>
</organism>
<dbReference type="InterPro" id="IPR053143">
    <property type="entry name" value="Arylsulfate_ST"/>
</dbReference>
<dbReference type="EMBL" id="CAFBLU010000021">
    <property type="protein sequence ID" value="CAB4878756.1"/>
    <property type="molecule type" value="Genomic_DNA"/>
</dbReference>
<dbReference type="AlphaFoldDB" id="A0A6J7E711"/>
<dbReference type="InterPro" id="IPR010262">
    <property type="entry name" value="Arylsulfotransferase_bact"/>
</dbReference>
<protein>
    <submittedName>
        <fullName evidence="1">Unannotated protein</fullName>
    </submittedName>
</protein>
<evidence type="ECO:0000313" key="1">
    <source>
        <dbReference type="EMBL" id="CAB4878756.1"/>
    </source>
</evidence>
<name>A0A6J7E711_9ZZZZ</name>